<proteinExistence type="predicted"/>
<evidence type="ECO:0000313" key="1">
    <source>
        <dbReference type="EMBL" id="AHL21905.1"/>
    </source>
</evidence>
<dbReference type="RefSeq" id="WP_042689150.1">
    <property type="nucleotide sequence ID" value="NZ_CP007264.1"/>
</dbReference>
<dbReference type="Gene3D" id="3.40.50.620">
    <property type="entry name" value="HUPs"/>
    <property type="match status" value="1"/>
</dbReference>
<name>W8P3A6_9EURY</name>
<reference evidence="1 2" key="1">
    <citation type="submission" date="2014-02" db="EMBL/GenBank/DDBJ databases">
        <title>Genome Sequence of an Hyperthermophilic Archaeon, Thermococcus nautili 30-1, producing viral vesicles.</title>
        <authorList>
            <person name="Oberto J."/>
            <person name="Gaudin M."/>
            <person name="Cossu M."/>
            <person name="Gorlas A."/>
            <person name="Slesarev A."/>
            <person name="Marguet E."/>
            <person name="Forterre P."/>
        </authorList>
    </citation>
    <scope>NUCLEOTIDE SEQUENCE [LARGE SCALE GENOMIC DNA]</scope>
    <source>
        <strain evidence="1 2">30-1</strain>
    </source>
</reference>
<sequence length="181" mass="20792">MVNFSELILRKFRNIAGSRYEEIMKAYQEFFLTEEELQIPVITSILLVVDRFSGRIPNEVFDVLSAYPGARVDVVYLIDEGLFALIRETLGEREAKAFREKEEALGKEIIKLAERALSELGMEYSVGITFADKVEFVERESEERDLLVISRHFGSESVKTHRVSPVVFRIVQGIKKPVVVY</sequence>
<dbReference type="HOGENOM" id="CLU_1485956_0_0_2"/>
<dbReference type="AlphaFoldDB" id="W8P3A6"/>
<evidence type="ECO:0000313" key="2">
    <source>
        <dbReference type="Proteomes" id="UP000019434"/>
    </source>
</evidence>
<dbReference type="STRING" id="195522.BD01_0278"/>
<accession>W8P3A6</accession>
<dbReference type="Proteomes" id="UP000019434">
    <property type="component" value="Chromosome"/>
</dbReference>
<dbReference type="EMBL" id="CP007264">
    <property type="protein sequence ID" value="AHL21905.1"/>
    <property type="molecule type" value="Genomic_DNA"/>
</dbReference>
<protein>
    <recommendedName>
        <fullName evidence="3">Universal stress protein UspA-related nucleotide-binding protein</fullName>
    </recommendedName>
</protein>
<dbReference type="eggNOG" id="arCOG05882">
    <property type="taxonomic scope" value="Archaea"/>
</dbReference>
<dbReference type="GeneID" id="82172035"/>
<gene>
    <name evidence="1" type="ORF">BD01_0278</name>
</gene>
<dbReference type="InterPro" id="IPR014729">
    <property type="entry name" value="Rossmann-like_a/b/a_fold"/>
</dbReference>
<dbReference type="OrthoDB" id="105894at2157"/>
<dbReference type="SUPFAM" id="SSF52402">
    <property type="entry name" value="Adenine nucleotide alpha hydrolases-like"/>
    <property type="match status" value="1"/>
</dbReference>
<organism evidence="1 2">
    <name type="scientific">Thermococcus nautili</name>
    <dbReference type="NCBI Taxonomy" id="195522"/>
    <lineage>
        <taxon>Archaea</taxon>
        <taxon>Methanobacteriati</taxon>
        <taxon>Methanobacteriota</taxon>
        <taxon>Thermococci</taxon>
        <taxon>Thermococcales</taxon>
        <taxon>Thermococcaceae</taxon>
        <taxon>Thermococcus</taxon>
    </lineage>
</organism>
<dbReference type="KEGG" id="tnu:BD01_0278"/>
<evidence type="ECO:0008006" key="3">
    <source>
        <dbReference type="Google" id="ProtNLM"/>
    </source>
</evidence>
<keyword evidence="2" id="KW-1185">Reference proteome</keyword>